<accession>A0ACC0UPP5</accession>
<evidence type="ECO:0000313" key="2">
    <source>
        <dbReference type="Proteomes" id="UP001207468"/>
    </source>
</evidence>
<evidence type="ECO:0000313" key="1">
    <source>
        <dbReference type="EMBL" id="KAI9513285.1"/>
    </source>
</evidence>
<sequence length="308" mass="34177">MASTIAFPSTESRSQRNLNKSDTSLVPRHTAVIEVCNLVYGQADPVSWDTLSRFYEADAGVFESPFRSDPDFRWLFSYENPVITATSRDSIGDIHSLSQYLSELDAPRPTSLLRSVLGLARVPAERESWFQISRMWTEIEDVCENESFDGHRRCIVEHTLNILLLPGLHAERHLGHMNAAHPYALTSETQRNTPSRSLHVSFSGVSGPQQPSLPTLTVPGIGVSLPSPLHLQFHVLTRLSFNEQGRIIHHRDVWDLKDLVGLVPCGVLTQWVASRLAARALSVVSRLGAWALDEKGGVAGLRKRGGSQ</sequence>
<protein>
    <submittedName>
        <fullName evidence="1">Uncharacterized protein</fullName>
    </submittedName>
</protein>
<dbReference type="EMBL" id="JAGFNK010000002">
    <property type="protein sequence ID" value="KAI9513285.1"/>
    <property type="molecule type" value="Genomic_DNA"/>
</dbReference>
<organism evidence="1 2">
    <name type="scientific">Russula earlei</name>
    <dbReference type="NCBI Taxonomy" id="71964"/>
    <lineage>
        <taxon>Eukaryota</taxon>
        <taxon>Fungi</taxon>
        <taxon>Dikarya</taxon>
        <taxon>Basidiomycota</taxon>
        <taxon>Agaricomycotina</taxon>
        <taxon>Agaricomycetes</taxon>
        <taxon>Russulales</taxon>
        <taxon>Russulaceae</taxon>
        <taxon>Russula</taxon>
    </lineage>
</organism>
<comment type="caution">
    <text evidence="1">The sequence shown here is derived from an EMBL/GenBank/DDBJ whole genome shotgun (WGS) entry which is preliminary data.</text>
</comment>
<reference evidence="1" key="1">
    <citation type="submission" date="2021-03" db="EMBL/GenBank/DDBJ databases">
        <title>Evolutionary priming and transition to the ectomycorrhizal habit in an iconic lineage of mushroom-forming fungi: is preadaptation a requirement?</title>
        <authorList>
            <consortium name="DOE Joint Genome Institute"/>
            <person name="Looney B.P."/>
            <person name="Miyauchi S."/>
            <person name="Morin E."/>
            <person name="Drula E."/>
            <person name="Courty P.E."/>
            <person name="Chicoki N."/>
            <person name="Fauchery L."/>
            <person name="Kohler A."/>
            <person name="Kuo A."/>
            <person name="LaButti K."/>
            <person name="Pangilinan J."/>
            <person name="Lipzen A."/>
            <person name="Riley R."/>
            <person name="Andreopoulos W."/>
            <person name="He G."/>
            <person name="Johnson J."/>
            <person name="Barry K.W."/>
            <person name="Grigoriev I.V."/>
            <person name="Nagy L."/>
            <person name="Hibbett D."/>
            <person name="Henrissat B."/>
            <person name="Matheny P.B."/>
            <person name="Labbe J."/>
            <person name="Martin A.F."/>
        </authorList>
    </citation>
    <scope>NUCLEOTIDE SEQUENCE</scope>
    <source>
        <strain evidence="1">BPL698</strain>
    </source>
</reference>
<keyword evidence="2" id="KW-1185">Reference proteome</keyword>
<proteinExistence type="predicted"/>
<dbReference type="Proteomes" id="UP001207468">
    <property type="component" value="Unassembled WGS sequence"/>
</dbReference>
<gene>
    <name evidence="1" type="ORF">F5148DRAFT_972050</name>
</gene>
<name>A0ACC0UPP5_9AGAM</name>